<proteinExistence type="inferred from homology"/>
<feature type="signal peptide" evidence="13">
    <location>
        <begin position="1"/>
        <end position="22"/>
    </location>
</feature>
<comment type="catalytic activity">
    <reaction evidence="1">
        <text>Hydrolysis of proteins with broad specificity similar to that of pepsin A, preferring hydrophobic residues at P1 and P1'. Clots milk and activates trypsinogen. Does not cleave 4-Gln-|-His-5, but does cleave 10-His-|-Leu-11 and 12-Val-|-Glu-13 in B chain of insulin.</text>
        <dbReference type="EC" id="3.4.23.21"/>
    </reaction>
</comment>
<name>A0A8H7QP42_9FUNG</name>
<keyword evidence="7 12" id="KW-0378">Hydrolase</keyword>
<gene>
    <name evidence="15" type="ORF">INT47_006985</name>
</gene>
<keyword evidence="16" id="KW-1185">Reference proteome</keyword>
<dbReference type="Pfam" id="PF00026">
    <property type="entry name" value="Asp"/>
    <property type="match status" value="1"/>
</dbReference>
<dbReference type="GO" id="GO:0006508">
    <property type="term" value="P:proteolysis"/>
    <property type="evidence" value="ECO:0007669"/>
    <property type="project" value="UniProtKB-KW"/>
</dbReference>
<evidence type="ECO:0000256" key="9">
    <source>
        <dbReference type="ARBA" id="ARBA00023157"/>
    </source>
</evidence>
<dbReference type="SUPFAM" id="SSF50630">
    <property type="entry name" value="Acid proteases"/>
    <property type="match status" value="1"/>
</dbReference>
<evidence type="ECO:0000256" key="12">
    <source>
        <dbReference type="RuleBase" id="RU000454"/>
    </source>
</evidence>
<evidence type="ECO:0000256" key="2">
    <source>
        <dbReference type="ARBA" id="ARBA00007447"/>
    </source>
</evidence>
<dbReference type="PROSITE" id="PS00141">
    <property type="entry name" value="ASP_PROTEASE"/>
    <property type="match status" value="2"/>
</dbReference>
<evidence type="ECO:0000256" key="5">
    <source>
        <dbReference type="ARBA" id="ARBA00022729"/>
    </source>
</evidence>
<feature type="disulfide bond" evidence="11">
    <location>
        <begin position="331"/>
        <end position="364"/>
    </location>
</feature>
<sequence>MKYTLVSSCVALVLLTFGGVDAYPRNKQTKPTKQPTLSVSLKANADYTPNVRASLAKAVAKFTKHSERPVSNSNAGDSGTVSIGVVPVVDYGHDIMYYGIVSIGSPPVDFKINFDTGSSDLWIASTMCSSCTTQTLYNSTQSKTYVKDGRPWSIYYGDGSNASGVLAQDTVVIGNITIANQTIELAQQESSSFAHGVTDGLLGLGFGSITTVDGIKTPFENMISQGLVDSPVFGVYLGKASKKGGGEYTFGGSNPSKYNGTLHTVPVNSSRGYWGVDISNVKVGNTSVASGFDGILDTGTTLLIFTEEIANNVAKAYGATGNGDGTFRIACDTSKFKPLVFTMNGNDFYVPRDSLIFQQDGDYCFAAFAYSSGLNLSILGDVFLKNNYVIFNQEVPSVQIAPSIDQF</sequence>
<dbReference type="Gene3D" id="2.40.70.10">
    <property type="entry name" value="Acid Proteases"/>
    <property type="match status" value="2"/>
</dbReference>
<comment type="similarity">
    <text evidence="2 12">Belongs to the peptidase A1 family.</text>
</comment>
<evidence type="ECO:0000256" key="8">
    <source>
        <dbReference type="ARBA" id="ARBA00023145"/>
    </source>
</evidence>
<organism evidence="15 16">
    <name type="scientific">Mucor saturninus</name>
    <dbReference type="NCBI Taxonomy" id="64648"/>
    <lineage>
        <taxon>Eukaryota</taxon>
        <taxon>Fungi</taxon>
        <taxon>Fungi incertae sedis</taxon>
        <taxon>Mucoromycota</taxon>
        <taxon>Mucoromycotina</taxon>
        <taxon>Mucoromycetes</taxon>
        <taxon>Mucorales</taxon>
        <taxon>Mucorineae</taxon>
        <taxon>Mucoraceae</taxon>
        <taxon>Mucor</taxon>
    </lineage>
</organism>
<dbReference type="OrthoDB" id="2747330at2759"/>
<feature type="active site" evidence="10">
    <location>
        <position position="297"/>
    </location>
</feature>
<reference evidence="15" key="1">
    <citation type="submission" date="2020-12" db="EMBL/GenBank/DDBJ databases">
        <title>Metabolic potential, ecology and presence of endohyphal bacteria is reflected in genomic diversity of Mucoromycotina.</title>
        <authorList>
            <person name="Muszewska A."/>
            <person name="Okrasinska A."/>
            <person name="Steczkiewicz K."/>
            <person name="Drgas O."/>
            <person name="Orlowska M."/>
            <person name="Perlinska-Lenart U."/>
            <person name="Aleksandrzak-Piekarczyk T."/>
            <person name="Szatraj K."/>
            <person name="Zielenkiewicz U."/>
            <person name="Pilsyk S."/>
            <person name="Malc E."/>
            <person name="Mieczkowski P."/>
            <person name="Kruszewska J.S."/>
            <person name="Biernat P."/>
            <person name="Pawlowska J."/>
        </authorList>
    </citation>
    <scope>NUCLEOTIDE SEQUENCE</scope>
    <source>
        <strain evidence="15">WA0000017839</strain>
    </source>
</reference>
<evidence type="ECO:0000259" key="14">
    <source>
        <dbReference type="PROSITE" id="PS51767"/>
    </source>
</evidence>
<keyword evidence="4 12" id="KW-0645">Protease</keyword>
<dbReference type="PRINTS" id="PR00792">
    <property type="entry name" value="PEPSIN"/>
</dbReference>
<dbReference type="EMBL" id="JAEPRD010000179">
    <property type="protein sequence ID" value="KAG2195121.1"/>
    <property type="molecule type" value="Genomic_DNA"/>
</dbReference>
<dbReference type="InterPro" id="IPR001461">
    <property type="entry name" value="Aspartic_peptidase_A1"/>
</dbReference>
<dbReference type="AlphaFoldDB" id="A0A8H7QP42"/>
<dbReference type="EC" id="3.4.23.21" evidence="3"/>
<keyword evidence="6 12" id="KW-0064">Aspartyl protease</keyword>
<evidence type="ECO:0000256" key="13">
    <source>
        <dbReference type="SAM" id="SignalP"/>
    </source>
</evidence>
<dbReference type="PROSITE" id="PS51767">
    <property type="entry name" value="PEPTIDASE_A1"/>
    <property type="match status" value="1"/>
</dbReference>
<evidence type="ECO:0000256" key="1">
    <source>
        <dbReference type="ARBA" id="ARBA00001130"/>
    </source>
</evidence>
<accession>A0A8H7QP42</accession>
<keyword evidence="9 11" id="KW-1015">Disulfide bond</keyword>
<evidence type="ECO:0000256" key="3">
    <source>
        <dbReference type="ARBA" id="ARBA00013205"/>
    </source>
</evidence>
<feature type="chain" id="PRO_5034980626" description="rhizopuspepsin" evidence="13">
    <location>
        <begin position="23"/>
        <end position="407"/>
    </location>
</feature>
<dbReference type="PANTHER" id="PTHR47966:SF1">
    <property type="entry name" value="ASPARTYL PROTEINASE"/>
    <property type="match status" value="1"/>
</dbReference>
<dbReference type="InterPro" id="IPR001969">
    <property type="entry name" value="Aspartic_peptidase_AS"/>
</dbReference>
<dbReference type="PANTHER" id="PTHR47966">
    <property type="entry name" value="BETA-SITE APP-CLEAVING ENZYME, ISOFORM A-RELATED"/>
    <property type="match status" value="1"/>
</dbReference>
<evidence type="ECO:0000256" key="7">
    <source>
        <dbReference type="ARBA" id="ARBA00022801"/>
    </source>
</evidence>
<dbReference type="InterPro" id="IPR021109">
    <property type="entry name" value="Peptidase_aspartic_dom_sf"/>
</dbReference>
<comment type="caution">
    <text evidence="15">The sequence shown here is derived from an EMBL/GenBank/DDBJ whole genome shotgun (WGS) entry which is preliminary data.</text>
</comment>
<dbReference type="Proteomes" id="UP000603453">
    <property type="component" value="Unassembled WGS sequence"/>
</dbReference>
<dbReference type="FunFam" id="2.40.70.10:FF:000115">
    <property type="entry name" value="Lysosomal aspartic protease"/>
    <property type="match status" value="1"/>
</dbReference>
<evidence type="ECO:0000313" key="16">
    <source>
        <dbReference type="Proteomes" id="UP000603453"/>
    </source>
</evidence>
<evidence type="ECO:0000256" key="6">
    <source>
        <dbReference type="ARBA" id="ARBA00022750"/>
    </source>
</evidence>
<dbReference type="GO" id="GO:0004190">
    <property type="term" value="F:aspartic-type endopeptidase activity"/>
    <property type="evidence" value="ECO:0007669"/>
    <property type="project" value="UniProtKB-KW"/>
</dbReference>
<feature type="domain" description="Peptidase A1" evidence="14">
    <location>
        <begin position="97"/>
        <end position="401"/>
    </location>
</feature>
<dbReference type="InterPro" id="IPR033121">
    <property type="entry name" value="PEPTIDASE_A1"/>
</dbReference>
<feature type="active site" evidence="10">
    <location>
        <position position="115"/>
    </location>
</feature>
<evidence type="ECO:0000256" key="4">
    <source>
        <dbReference type="ARBA" id="ARBA00022670"/>
    </source>
</evidence>
<evidence type="ECO:0000256" key="11">
    <source>
        <dbReference type="PIRSR" id="PIRSR601461-2"/>
    </source>
</evidence>
<evidence type="ECO:0000313" key="15">
    <source>
        <dbReference type="EMBL" id="KAG2195121.1"/>
    </source>
</evidence>
<keyword evidence="8" id="KW-0865">Zymogen</keyword>
<protein>
    <recommendedName>
        <fullName evidence="3">rhizopuspepsin</fullName>
        <ecNumber evidence="3">3.4.23.21</ecNumber>
    </recommendedName>
</protein>
<evidence type="ECO:0000256" key="10">
    <source>
        <dbReference type="PIRSR" id="PIRSR601461-1"/>
    </source>
</evidence>
<keyword evidence="5 13" id="KW-0732">Signal</keyword>